<evidence type="ECO:0000313" key="1">
    <source>
        <dbReference type="EMBL" id="KAK8509507.1"/>
    </source>
</evidence>
<dbReference type="Proteomes" id="UP001472677">
    <property type="component" value="Unassembled WGS sequence"/>
</dbReference>
<dbReference type="PANTHER" id="PTHR36482">
    <property type="entry name" value="OSJNBA0024J22.15 PROTEIN"/>
    <property type="match status" value="1"/>
</dbReference>
<proteinExistence type="predicted"/>
<dbReference type="PANTHER" id="PTHR36482:SF6">
    <property type="entry name" value="JASMONATE-INDUCED PROTEIN HOMOLOG"/>
    <property type="match status" value="1"/>
</dbReference>
<keyword evidence="2" id="KW-1185">Reference proteome</keyword>
<organism evidence="1 2">
    <name type="scientific">Hibiscus sabdariffa</name>
    <name type="common">roselle</name>
    <dbReference type="NCBI Taxonomy" id="183260"/>
    <lineage>
        <taxon>Eukaryota</taxon>
        <taxon>Viridiplantae</taxon>
        <taxon>Streptophyta</taxon>
        <taxon>Embryophyta</taxon>
        <taxon>Tracheophyta</taxon>
        <taxon>Spermatophyta</taxon>
        <taxon>Magnoliopsida</taxon>
        <taxon>eudicotyledons</taxon>
        <taxon>Gunneridae</taxon>
        <taxon>Pentapetalae</taxon>
        <taxon>rosids</taxon>
        <taxon>malvids</taxon>
        <taxon>Malvales</taxon>
        <taxon>Malvaceae</taxon>
        <taxon>Malvoideae</taxon>
        <taxon>Hibiscus</taxon>
    </lineage>
</organism>
<dbReference type="InterPro" id="IPR053085">
    <property type="entry name" value="Jasmonate-induced_protein"/>
</dbReference>
<sequence length="109" mass="11747">MAANVGGSGPAVLTVGTLENKLSNDLNLSDRKDWFGSGTYLPVVPAKGSADFKQDADSQAGCSKGGVVYTLQNGIKWVVAWSNMKNERNKVYYDTTDTDIHWSTVESSL</sequence>
<comment type="caution">
    <text evidence="1">The sequence shown here is derived from an EMBL/GenBank/DDBJ whole genome shotgun (WGS) entry which is preliminary data.</text>
</comment>
<dbReference type="EMBL" id="JBBPBM010000091">
    <property type="protein sequence ID" value="KAK8509507.1"/>
    <property type="molecule type" value="Genomic_DNA"/>
</dbReference>
<reference evidence="1 2" key="1">
    <citation type="journal article" date="2024" name="G3 (Bethesda)">
        <title>Genome assembly of Hibiscus sabdariffa L. provides insights into metabolisms of medicinal natural products.</title>
        <authorList>
            <person name="Kim T."/>
        </authorList>
    </citation>
    <scope>NUCLEOTIDE SEQUENCE [LARGE SCALE GENOMIC DNA]</scope>
    <source>
        <strain evidence="1">TK-2024</strain>
        <tissue evidence="1">Old leaves</tissue>
    </source>
</reference>
<protein>
    <submittedName>
        <fullName evidence="1">Uncharacterized protein</fullName>
    </submittedName>
</protein>
<accession>A0ABR2BQT6</accession>
<evidence type="ECO:0000313" key="2">
    <source>
        <dbReference type="Proteomes" id="UP001472677"/>
    </source>
</evidence>
<name>A0ABR2BQT6_9ROSI</name>
<gene>
    <name evidence="1" type="ORF">V6N12_001514</name>
</gene>